<dbReference type="AlphaFoldDB" id="A0A1D7U8T9"/>
<evidence type="ECO:0000256" key="1">
    <source>
        <dbReference type="SAM" id="Phobius"/>
    </source>
</evidence>
<dbReference type="KEGG" id="bvv:BHK69_27580"/>
<reference evidence="2 3" key="1">
    <citation type="journal article" date="2015" name="Antonie Van Leeuwenhoek">
        <title>Bosea vaviloviae sp. nov., a new species of slow-growing rhizobia isolated from nodules of the relict species Vavilovia formosa (Stev.) Fed.</title>
        <authorList>
            <person name="Safronova V.I."/>
            <person name="Kuznetsova I.G."/>
            <person name="Sazanova A.L."/>
            <person name="Kimeklis A.K."/>
            <person name="Belimov A.A."/>
            <person name="Andronov E.E."/>
            <person name="Pinaev A.G."/>
            <person name="Chizhevskaya E.P."/>
            <person name="Pukhaev A.R."/>
            <person name="Popov K.P."/>
            <person name="Willems A."/>
            <person name="Tikhonovich I.A."/>
        </authorList>
    </citation>
    <scope>NUCLEOTIDE SEQUENCE [LARGE SCALE GENOMIC DNA]</scope>
    <source>
        <strain evidence="2 3">Vaf18</strain>
    </source>
</reference>
<gene>
    <name evidence="2" type="ORF">BHK69_27580</name>
</gene>
<keyword evidence="1" id="KW-0812">Transmembrane</keyword>
<organism evidence="2 3">
    <name type="scientific">Bosea vaviloviae</name>
    <dbReference type="NCBI Taxonomy" id="1526658"/>
    <lineage>
        <taxon>Bacteria</taxon>
        <taxon>Pseudomonadati</taxon>
        <taxon>Pseudomonadota</taxon>
        <taxon>Alphaproteobacteria</taxon>
        <taxon>Hyphomicrobiales</taxon>
        <taxon>Boseaceae</taxon>
        <taxon>Bosea</taxon>
    </lineage>
</organism>
<protein>
    <submittedName>
        <fullName evidence="2">Uncharacterized protein</fullName>
    </submittedName>
</protein>
<accession>A0A1D7U8T9</accession>
<feature type="transmembrane region" description="Helical" evidence="1">
    <location>
        <begin position="33"/>
        <end position="56"/>
    </location>
</feature>
<dbReference type="OrthoDB" id="9935570at2"/>
<evidence type="ECO:0000313" key="2">
    <source>
        <dbReference type="EMBL" id="AOO83704.1"/>
    </source>
</evidence>
<dbReference type="RefSeq" id="WP_069692899.1">
    <property type="nucleotide sequence ID" value="NZ_CP017147.1"/>
</dbReference>
<keyword evidence="1" id="KW-0472">Membrane</keyword>
<dbReference type="Proteomes" id="UP000094969">
    <property type="component" value="Chromosome"/>
</dbReference>
<keyword evidence="1" id="KW-1133">Transmembrane helix</keyword>
<sequence length="80" mass="8927">MIWLTLIYGAGGAWFGLNSIVELPTRRVTWSDAITIAFVSAGWPLILASLGAFALFHRAPKQIHAMSRNISVVDQRNRQF</sequence>
<name>A0A1D7U8T9_9HYPH</name>
<keyword evidence="3" id="KW-1185">Reference proteome</keyword>
<proteinExistence type="predicted"/>
<dbReference type="EMBL" id="CP017147">
    <property type="protein sequence ID" value="AOO83704.1"/>
    <property type="molecule type" value="Genomic_DNA"/>
</dbReference>
<evidence type="ECO:0000313" key="3">
    <source>
        <dbReference type="Proteomes" id="UP000094969"/>
    </source>
</evidence>